<feature type="non-terminal residue" evidence="1">
    <location>
        <position position="1"/>
    </location>
</feature>
<dbReference type="EMBL" id="JAESWB010000335">
    <property type="protein sequence ID" value="MBL4954400.1"/>
    <property type="molecule type" value="Genomic_DNA"/>
</dbReference>
<dbReference type="InterPro" id="IPR036188">
    <property type="entry name" value="FAD/NAD-bd_sf"/>
</dbReference>
<dbReference type="PANTHER" id="PTHR43876:SF7">
    <property type="entry name" value="UBIQUINONE BIOSYNTHESIS MONOOXYGENASE COQ6, MITOCHONDRIAL"/>
    <property type="match status" value="1"/>
</dbReference>
<gene>
    <name evidence="1" type="ORF">JK635_19775</name>
</gene>
<dbReference type="SUPFAM" id="SSF51905">
    <property type="entry name" value="FAD/NAD(P)-binding domain"/>
    <property type="match status" value="1"/>
</dbReference>
<dbReference type="PANTHER" id="PTHR43876">
    <property type="entry name" value="UBIQUINONE BIOSYNTHESIS MONOOXYGENASE COQ6, MITOCHONDRIAL"/>
    <property type="match status" value="1"/>
</dbReference>
<evidence type="ECO:0000313" key="1">
    <source>
        <dbReference type="EMBL" id="MBL4954400.1"/>
    </source>
</evidence>
<dbReference type="Gene3D" id="3.50.50.60">
    <property type="entry name" value="FAD/NAD(P)-binding domain"/>
    <property type="match status" value="1"/>
</dbReference>
<name>A0ABS1TSW4_9BACI</name>
<comment type="caution">
    <text evidence="1">The sequence shown here is derived from an EMBL/GenBank/DDBJ whole genome shotgun (WGS) entry which is preliminary data.</text>
</comment>
<evidence type="ECO:0008006" key="3">
    <source>
        <dbReference type="Google" id="ProtNLM"/>
    </source>
</evidence>
<evidence type="ECO:0000313" key="2">
    <source>
        <dbReference type="Proteomes" id="UP000623967"/>
    </source>
</evidence>
<sequence length="85" mass="9655">VLAERGERDCGDARVLRRYARERKEDILLMQIATDGLERLFATDFEPVRVLRNAGLNLLDQLPVLKRRLMSHAMGKPLAPSVKKG</sequence>
<proteinExistence type="predicted"/>
<organism evidence="1 2">
    <name type="scientific">Neobacillus paridis</name>
    <dbReference type="NCBI Taxonomy" id="2803862"/>
    <lineage>
        <taxon>Bacteria</taxon>
        <taxon>Bacillati</taxon>
        <taxon>Bacillota</taxon>
        <taxon>Bacilli</taxon>
        <taxon>Bacillales</taxon>
        <taxon>Bacillaceae</taxon>
        <taxon>Neobacillus</taxon>
    </lineage>
</organism>
<protein>
    <recommendedName>
        <fullName evidence="3">2-octaprenyl-3-methyl-6-methoxy-1,4-benzoquinol hydroxylase</fullName>
    </recommendedName>
</protein>
<dbReference type="InterPro" id="IPR051205">
    <property type="entry name" value="UbiH/COQ6_monooxygenase"/>
</dbReference>
<reference evidence="1 2" key="1">
    <citation type="submission" date="2021-01" db="EMBL/GenBank/DDBJ databases">
        <title>Genome public.</title>
        <authorList>
            <person name="Liu C."/>
            <person name="Sun Q."/>
        </authorList>
    </citation>
    <scope>NUCLEOTIDE SEQUENCE [LARGE SCALE GENOMIC DNA]</scope>
    <source>
        <strain evidence="1 2">YIM B02564</strain>
    </source>
</reference>
<dbReference type="Proteomes" id="UP000623967">
    <property type="component" value="Unassembled WGS sequence"/>
</dbReference>
<accession>A0ABS1TSW4</accession>
<keyword evidence="2" id="KW-1185">Reference proteome</keyword>